<keyword evidence="1" id="KW-1133">Transmembrane helix</keyword>
<evidence type="ECO:0000313" key="2">
    <source>
        <dbReference type="EMBL" id="EKE27443.1"/>
    </source>
</evidence>
<comment type="caution">
    <text evidence="2">The sequence shown here is derived from an EMBL/GenBank/DDBJ whole genome shotgun (WGS) entry which is preliminary data.</text>
</comment>
<organism evidence="2">
    <name type="scientific">uncultured bacterium</name>
    <name type="common">gcode 4</name>
    <dbReference type="NCBI Taxonomy" id="1234023"/>
    <lineage>
        <taxon>Bacteria</taxon>
        <taxon>environmental samples</taxon>
    </lineage>
</organism>
<dbReference type="AlphaFoldDB" id="K2FWV2"/>
<feature type="transmembrane region" description="Helical" evidence="1">
    <location>
        <begin position="89"/>
        <end position="111"/>
    </location>
</feature>
<feature type="transmembrane region" description="Helical" evidence="1">
    <location>
        <begin position="469"/>
        <end position="494"/>
    </location>
</feature>
<evidence type="ECO:0000256" key="1">
    <source>
        <dbReference type="SAM" id="Phobius"/>
    </source>
</evidence>
<feature type="transmembrane region" description="Helical" evidence="1">
    <location>
        <begin position="387"/>
        <end position="406"/>
    </location>
</feature>
<feature type="transmembrane region" description="Helical" evidence="1">
    <location>
        <begin position="131"/>
        <end position="156"/>
    </location>
</feature>
<feature type="transmembrane region" description="Helical" evidence="1">
    <location>
        <begin position="320"/>
        <end position="344"/>
    </location>
</feature>
<feature type="transmembrane region" description="Helical" evidence="1">
    <location>
        <begin position="168"/>
        <end position="189"/>
    </location>
</feature>
<sequence>MLNNLLAYLKANKRQIKKHIRSNLTRVVKDAVHDKVLDIRISYLKTRLFFSQLHNLRLLWMFIIMFWFFRDLAFAAEKPSDLAAWAVEILNFWIWLMTFLIGPLVMLAWWLLSPDWTYWEIFWLRAVFHALWVTIGNIVYVAFAFILIYIAFVNIFSEKKSTFQISQALPRLIVGILIVPFSWFLVSWVTSLASILTASVIRLPIETINTTSWWNGTHFINKKTIPKSIIYDQTSTNTWTWTSSAWSGTSAVKMNWKFTANDCEKDETWCISIMDMLTWPKWSVFNLLSAYAYWIFKLPEAQKIDITEVKSLNSIFDLLLKWWFSIIFFIMFWILLLAIIFALFSRMAKLWIYIIFSPAFWLAYFFKEEWKIWGEFKKANFSIWEMISLAMVPVYVAAALSFWLVFLSAVQSNWPLTTTEKLESDVVTINDIWDSTQEFIFWDVSFKTVWVLSKKTEANANWVLTTWRWIIWTIIINFLALWVLWMSVMAALWANKITETAAAPFKSMWDSVWKLIKESPKYAPIPLPGWKSMSVAWMQRVADMPKQALDTKTGNSVADIQDRINRTFWVNTIPASVKDKFIQDVSSAAATKEILKERGEELKNYAAKHWRTDSNVIAMEMALAKALDANKNNRADMPWFIVAGWAGGSDIIKNWKVDAELLWTLLYWDKIKWREYALTKNKDGDEPAAASAVKPKVDRVEHSITDKQAWTPAEIKLKLEWVTEHKVVALSKDAIISDKTISISKEDKDALSWILDWLSDDKAIELLEKMFTGVKKEKIQELLTKIR</sequence>
<feature type="transmembrane region" description="Helical" evidence="1">
    <location>
        <begin position="350"/>
        <end position="366"/>
    </location>
</feature>
<gene>
    <name evidence="2" type="ORF">ACD_3C00206G0005</name>
</gene>
<protein>
    <submittedName>
        <fullName evidence="2">Uncharacterized protein</fullName>
    </submittedName>
</protein>
<keyword evidence="1" id="KW-0472">Membrane</keyword>
<keyword evidence="1" id="KW-0812">Transmembrane</keyword>
<dbReference type="EMBL" id="AMFJ01000480">
    <property type="protein sequence ID" value="EKE27443.1"/>
    <property type="molecule type" value="Genomic_DNA"/>
</dbReference>
<proteinExistence type="predicted"/>
<feature type="transmembrane region" description="Helical" evidence="1">
    <location>
        <begin position="58"/>
        <end position="77"/>
    </location>
</feature>
<name>K2FWV2_9BACT</name>
<accession>K2FWV2</accession>
<reference evidence="2" key="1">
    <citation type="journal article" date="2012" name="Science">
        <title>Fermentation, hydrogen, and sulfur metabolism in multiple uncultivated bacterial phyla.</title>
        <authorList>
            <person name="Wrighton K.C."/>
            <person name="Thomas B.C."/>
            <person name="Sharon I."/>
            <person name="Miller C.S."/>
            <person name="Castelle C.J."/>
            <person name="VerBerkmoes N.C."/>
            <person name="Wilkins M.J."/>
            <person name="Hettich R.L."/>
            <person name="Lipton M.S."/>
            <person name="Williams K.H."/>
            <person name="Long P.E."/>
            <person name="Banfield J.F."/>
        </authorList>
    </citation>
    <scope>NUCLEOTIDE SEQUENCE [LARGE SCALE GENOMIC DNA]</scope>
</reference>